<reference evidence="3" key="2">
    <citation type="submission" date="2023-05" db="EMBL/GenBank/DDBJ databases">
        <authorList>
            <person name="Schelkunov M.I."/>
        </authorList>
    </citation>
    <scope>NUCLEOTIDE SEQUENCE</scope>
    <source>
        <strain evidence="3">Hsosn_3</strain>
        <tissue evidence="3">Leaf</tissue>
    </source>
</reference>
<feature type="compositionally biased region" description="Basic and acidic residues" evidence="1">
    <location>
        <begin position="125"/>
        <end position="138"/>
    </location>
</feature>
<name>A0AAD8N210_9APIA</name>
<feature type="compositionally biased region" description="Basic and acidic residues" evidence="1">
    <location>
        <begin position="213"/>
        <end position="231"/>
    </location>
</feature>
<proteinExistence type="predicted"/>
<protein>
    <recommendedName>
        <fullName evidence="2">Zinc knuckle CX2CX4HX4C domain-containing protein</fullName>
    </recommendedName>
</protein>
<evidence type="ECO:0000256" key="1">
    <source>
        <dbReference type="SAM" id="MobiDB-lite"/>
    </source>
</evidence>
<evidence type="ECO:0000313" key="3">
    <source>
        <dbReference type="EMBL" id="KAK1393649.1"/>
    </source>
</evidence>
<reference evidence="3" key="1">
    <citation type="submission" date="2023-02" db="EMBL/GenBank/DDBJ databases">
        <title>Genome of toxic invasive species Heracleum sosnowskyi carries increased number of genes despite the absence of recent whole-genome duplications.</title>
        <authorList>
            <person name="Schelkunov M."/>
            <person name="Shtratnikova V."/>
            <person name="Makarenko M."/>
            <person name="Klepikova A."/>
            <person name="Omelchenko D."/>
            <person name="Novikova G."/>
            <person name="Obukhova E."/>
            <person name="Bogdanov V."/>
            <person name="Penin A."/>
            <person name="Logacheva M."/>
        </authorList>
    </citation>
    <scope>NUCLEOTIDE SEQUENCE</scope>
    <source>
        <strain evidence="3">Hsosn_3</strain>
        <tissue evidence="3">Leaf</tissue>
    </source>
</reference>
<dbReference type="Proteomes" id="UP001237642">
    <property type="component" value="Unassembled WGS sequence"/>
</dbReference>
<organism evidence="3 4">
    <name type="scientific">Heracleum sosnowskyi</name>
    <dbReference type="NCBI Taxonomy" id="360622"/>
    <lineage>
        <taxon>Eukaryota</taxon>
        <taxon>Viridiplantae</taxon>
        <taxon>Streptophyta</taxon>
        <taxon>Embryophyta</taxon>
        <taxon>Tracheophyta</taxon>
        <taxon>Spermatophyta</taxon>
        <taxon>Magnoliopsida</taxon>
        <taxon>eudicotyledons</taxon>
        <taxon>Gunneridae</taxon>
        <taxon>Pentapetalae</taxon>
        <taxon>asterids</taxon>
        <taxon>campanulids</taxon>
        <taxon>Apiales</taxon>
        <taxon>Apiaceae</taxon>
        <taxon>Apioideae</taxon>
        <taxon>apioid superclade</taxon>
        <taxon>Tordylieae</taxon>
        <taxon>Tordyliinae</taxon>
        <taxon>Heracleum</taxon>
    </lineage>
</organism>
<feature type="region of interest" description="Disordered" evidence="1">
    <location>
        <begin position="211"/>
        <end position="231"/>
    </location>
</feature>
<dbReference type="EMBL" id="JAUIZM010000003">
    <property type="protein sequence ID" value="KAK1393649.1"/>
    <property type="molecule type" value="Genomic_DNA"/>
</dbReference>
<gene>
    <name evidence="3" type="ORF">POM88_012705</name>
</gene>
<dbReference type="Pfam" id="PF14392">
    <property type="entry name" value="zf-CCHC_4"/>
    <property type="match status" value="1"/>
</dbReference>
<evidence type="ECO:0000313" key="4">
    <source>
        <dbReference type="Proteomes" id="UP001237642"/>
    </source>
</evidence>
<dbReference type="InterPro" id="IPR025836">
    <property type="entry name" value="Zn_knuckle_CX2CX4HX4C"/>
</dbReference>
<dbReference type="AlphaFoldDB" id="A0AAD8N210"/>
<accession>A0AAD8N210</accession>
<keyword evidence="4" id="KW-1185">Reference proteome</keyword>
<comment type="caution">
    <text evidence="3">The sequence shown here is derived from an EMBL/GenBank/DDBJ whole genome shotgun (WGS) entry which is preliminary data.</text>
</comment>
<evidence type="ECO:0000259" key="2">
    <source>
        <dbReference type="Pfam" id="PF14392"/>
    </source>
</evidence>
<feature type="region of interest" description="Disordered" evidence="1">
    <location>
        <begin position="110"/>
        <end position="167"/>
    </location>
</feature>
<feature type="domain" description="Zinc knuckle CX2CX4HX4C" evidence="2">
    <location>
        <begin position="36"/>
        <end position="80"/>
    </location>
</feature>
<sequence>MDKQKSSLQEMEDEFASIQIEDEEEFLRIRVSIPVDSPIKRRMKLRKSEKEWCWVNFKYEAIPTFCFICGLIGHGDRFCDLLFDTPLDQIERPYGAWLRAEPRRKTHTMGTKWLRNGGGAQARNSDGKGGVDPDKESTVKVAPGKQLSLKSGIGNHSSGGDKSENSGKITVISEASKRMDIYQPILIQSNTYLEGELDGPDNIIVVDSKRRRTELDHEEPSAKAQDQTKDMDILSEHIRSSKNDVMAGTALQTRQSL</sequence>